<dbReference type="SUPFAM" id="SSF50685">
    <property type="entry name" value="Barwin-like endoglucanases"/>
    <property type="match status" value="1"/>
</dbReference>
<evidence type="ECO:0000256" key="5">
    <source>
        <dbReference type="ARBA" id="ARBA00030918"/>
    </source>
</evidence>
<dbReference type="InterPro" id="IPR036908">
    <property type="entry name" value="RlpA-like_sf"/>
</dbReference>
<dbReference type="SMART" id="SM00925">
    <property type="entry name" value="MltA"/>
    <property type="match status" value="1"/>
</dbReference>
<sequence length="399" mass="44879">MKAFCSIRIKGLKKGLLLFLVTVFALAACARAPEKRLEKAPPAVAAPAAVPADWRELPDWEEDDPRPVLAAFVEACRALRWRPGWRNSCEAAGNWPAATAEEARRFFVGYFRPWRLQQEDGSPEGLLTGYYVPELAGSPTPDRRFRYPVYGVPDDLLVIDLASVYPELARYRLRGRLDGRRVVPYWSRAEIDARPELLAGHELFWVEDPVGLFFLQIQGSGRIRLPDGERVLVNYADQNGHPYRSIGRLLLQRGEMTPDQMSMQNIRFWARRHPDRVAELLAENPSYIFFRRLGSEWLTPPGAMGLALVPERSLAVDPRYVPLGAPVFLDTTWPVGQAPLRRLMLALDTGGAIRGRVRADFFWGLGDEAGALAGRMKQPARLWLLLPADVRPPSFSGGE</sequence>
<protein>
    <recommendedName>
        <fullName evidence="2">peptidoglycan lytic exotransglycosylase</fullName>
        <ecNumber evidence="2">4.2.2.n1</ecNumber>
    </recommendedName>
    <alternativeName>
        <fullName evidence="5">Murein hydrolase A</fullName>
    </alternativeName>
</protein>
<dbReference type="EC" id="4.2.2.n1" evidence="2"/>
<accession>A0A5D3WIE6</accession>
<organism evidence="8 9">
    <name type="scientific">Geothermobacter ehrlichii</name>
    <dbReference type="NCBI Taxonomy" id="213224"/>
    <lineage>
        <taxon>Bacteria</taxon>
        <taxon>Pseudomonadati</taxon>
        <taxon>Thermodesulfobacteriota</taxon>
        <taxon>Desulfuromonadia</taxon>
        <taxon>Desulfuromonadales</taxon>
        <taxon>Geothermobacteraceae</taxon>
        <taxon>Geothermobacter</taxon>
    </lineage>
</organism>
<feature type="signal peptide" evidence="6">
    <location>
        <begin position="1"/>
        <end position="27"/>
    </location>
</feature>
<evidence type="ECO:0000256" key="4">
    <source>
        <dbReference type="ARBA" id="ARBA00023316"/>
    </source>
</evidence>
<evidence type="ECO:0000259" key="7">
    <source>
        <dbReference type="SMART" id="SM00925"/>
    </source>
</evidence>
<keyword evidence="3" id="KW-0456">Lyase</keyword>
<dbReference type="InterPro" id="IPR026044">
    <property type="entry name" value="MltA"/>
</dbReference>
<dbReference type="OrthoDB" id="9783686at2"/>
<feature type="domain" description="Lytic transglycosylase MltA" evidence="7">
    <location>
        <begin position="134"/>
        <end position="291"/>
    </location>
</feature>
<dbReference type="Gene3D" id="2.40.240.50">
    <property type="entry name" value="Barwin-like endoglucanases"/>
    <property type="match status" value="1"/>
</dbReference>
<dbReference type="CDD" id="cd14668">
    <property type="entry name" value="mlta_B"/>
    <property type="match status" value="1"/>
</dbReference>
<evidence type="ECO:0000313" key="8">
    <source>
        <dbReference type="EMBL" id="TYO97543.1"/>
    </source>
</evidence>
<dbReference type="CDD" id="cd14485">
    <property type="entry name" value="mltA_like_LT_A"/>
    <property type="match status" value="1"/>
</dbReference>
<dbReference type="InterPro" id="IPR005300">
    <property type="entry name" value="MltA_B"/>
</dbReference>
<dbReference type="PANTHER" id="PTHR30124">
    <property type="entry name" value="MEMBRANE-BOUND LYTIC MUREIN TRANSGLYCOSYLASE A"/>
    <property type="match status" value="1"/>
</dbReference>
<keyword evidence="6" id="KW-0732">Signal</keyword>
<evidence type="ECO:0000256" key="1">
    <source>
        <dbReference type="ARBA" id="ARBA00001420"/>
    </source>
</evidence>
<dbReference type="Proteomes" id="UP000324159">
    <property type="component" value="Unassembled WGS sequence"/>
</dbReference>
<dbReference type="PROSITE" id="PS51257">
    <property type="entry name" value="PROKAR_LIPOPROTEIN"/>
    <property type="match status" value="1"/>
</dbReference>
<dbReference type="GO" id="GO:0009254">
    <property type="term" value="P:peptidoglycan turnover"/>
    <property type="evidence" value="ECO:0007669"/>
    <property type="project" value="InterPro"/>
</dbReference>
<dbReference type="Pfam" id="PF03562">
    <property type="entry name" value="MltA"/>
    <property type="match status" value="1"/>
</dbReference>
<comment type="caution">
    <text evidence="8">The sequence shown here is derived from an EMBL/GenBank/DDBJ whole genome shotgun (WGS) entry which is preliminary data.</text>
</comment>
<dbReference type="Pfam" id="PF06725">
    <property type="entry name" value="3D"/>
    <property type="match status" value="1"/>
</dbReference>
<dbReference type="AlphaFoldDB" id="A0A5D3WIE6"/>
<dbReference type="PIRSF" id="PIRSF019422">
    <property type="entry name" value="MltA"/>
    <property type="match status" value="1"/>
</dbReference>
<dbReference type="Gene3D" id="2.40.40.10">
    <property type="entry name" value="RlpA-like domain"/>
    <property type="match status" value="1"/>
</dbReference>
<name>A0A5D3WIE6_9BACT</name>
<keyword evidence="9" id="KW-1185">Reference proteome</keyword>
<evidence type="ECO:0000256" key="3">
    <source>
        <dbReference type="ARBA" id="ARBA00023239"/>
    </source>
</evidence>
<evidence type="ECO:0000313" key="9">
    <source>
        <dbReference type="Proteomes" id="UP000324159"/>
    </source>
</evidence>
<gene>
    <name evidence="8" type="ORF">EDC39_11083</name>
</gene>
<dbReference type="GO" id="GO:0019867">
    <property type="term" value="C:outer membrane"/>
    <property type="evidence" value="ECO:0007669"/>
    <property type="project" value="InterPro"/>
</dbReference>
<dbReference type="GO" id="GO:0009253">
    <property type="term" value="P:peptidoglycan catabolic process"/>
    <property type="evidence" value="ECO:0007669"/>
    <property type="project" value="TreeGrafter"/>
</dbReference>
<dbReference type="GO" id="GO:0004553">
    <property type="term" value="F:hydrolase activity, hydrolyzing O-glycosyl compounds"/>
    <property type="evidence" value="ECO:0007669"/>
    <property type="project" value="InterPro"/>
</dbReference>
<feature type="chain" id="PRO_5023119557" description="peptidoglycan lytic exotransglycosylase" evidence="6">
    <location>
        <begin position="28"/>
        <end position="399"/>
    </location>
</feature>
<dbReference type="GO" id="GO:0008933">
    <property type="term" value="F:peptidoglycan lytic transglycosylase activity"/>
    <property type="evidence" value="ECO:0007669"/>
    <property type="project" value="TreeGrafter"/>
</dbReference>
<dbReference type="PANTHER" id="PTHR30124:SF0">
    <property type="entry name" value="MEMBRANE-BOUND LYTIC MUREIN TRANSGLYCOSYLASE A"/>
    <property type="match status" value="1"/>
</dbReference>
<dbReference type="InterPro" id="IPR010611">
    <property type="entry name" value="3D_dom"/>
</dbReference>
<evidence type="ECO:0000256" key="6">
    <source>
        <dbReference type="SAM" id="SignalP"/>
    </source>
</evidence>
<keyword evidence="4" id="KW-0961">Cell wall biogenesis/degradation</keyword>
<reference evidence="8 9" key="1">
    <citation type="submission" date="2019-07" db="EMBL/GenBank/DDBJ databases">
        <title>Genomic Encyclopedia of Type Strains, Phase IV (KMG-IV): sequencing the most valuable type-strain genomes for metagenomic binning, comparative biology and taxonomic classification.</title>
        <authorList>
            <person name="Goeker M."/>
        </authorList>
    </citation>
    <scope>NUCLEOTIDE SEQUENCE [LARGE SCALE GENOMIC DNA]</scope>
    <source>
        <strain evidence="8 9">SS015</strain>
    </source>
</reference>
<dbReference type="GO" id="GO:0071555">
    <property type="term" value="P:cell wall organization"/>
    <property type="evidence" value="ECO:0007669"/>
    <property type="project" value="UniProtKB-KW"/>
</dbReference>
<evidence type="ECO:0000256" key="2">
    <source>
        <dbReference type="ARBA" id="ARBA00012587"/>
    </source>
</evidence>
<proteinExistence type="predicted"/>
<comment type="catalytic activity">
    <reaction evidence="1">
        <text>Exolytic cleavage of the (1-&gt;4)-beta-glycosidic linkage between N-acetylmuramic acid (MurNAc) and N-acetylglucosamine (GlcNAc) residues in peptidoglycan, from either the reducing or the non-reducing ends of the peptidoglycan chains, with concomitant formation of a 1,6-anhydrobond in the MurNAc residue.</text>
        <dbReference type="EC" id="4.2.2.n1"/>
    </reaction>
</comment>
<dbReference type="EMBL" id="VNIB01000010">
    <property type="protein sequence ID" value="TYO97543.1"/>
    <property type="molecule type" value="Genomic_DNA"/>
</dbReference>